<evidence type="ECO:0000256" key="9">
    <source>
        <dbReference type="ARBA" id="ARBA00023204"/>
    </source>
</evidence>
<dbReference type="CDD" id="cd10030">
    <property type="entry name" value="UDG-F4_TTUDGA_SPO1dp_like"/>
    <property type="match status" value="1"/>
</dbReference>
<dbReference type="InterPro" id="IPR036895">
    <property type="entry name" value="Uracil-DNA_glycosylase-like_sf"/>
</dbReference>
<dbReference type="SMART" id="SM00986">
    <property type="entry name" value="UDG"/>
    <property type="match status" value="1"/>
</dbReference>
<dbReference type="GO" id="GO:0051539">
    <property type="term" value="F:4 iron, 4 sulfur cluster binding"/>
    <property type="evidence" value="ECO:0007669"/>
    <property type="project" value="UniProtKB-KW"/>
</dbReference>
<keyword evidence="7" id="KW-0408">Iron</keyword>
<accession>A0A9W6LHH2</accession>
<dbReference type="SMART" id="SM00987">
    <property type="entry name" value="UreE_C"/>
    <property type="match status" value="1"/>
</dbReference>
<gene>
    <name evidence="11" type="primary">dpo</name>
    <name evidence="11" type="ORF">GALLR39Z86_25110</name>
</gene>
<dbReference type="AlphaFoldDB" id="A0A9W6LHH2"/>
<feature type="domain" description="Uracil-DNA glycosylase-like" evidence="10">
    <location>
        <begin position="42"/>
        <end position="208"/>
    </location>
</feature>
<evidence type="ECO:0000313" key="12">
    <source>
        <dbReference type="Proteomes" id="UP001144313"/>
    </source>
</evidence>
<name>A0A9W6LHH2_9ACTN</name>
<evidence type="ECO:0000259" key="10">
    <source>
        <dbReference type="SMART" id="SM00986"/>
    </source>
</evidence>
<evidence type="ECO:0000256" key="6">
    <source>
        <dbReference type="ARBA" id="ARBA00022801"/>
    </source>
</evidence>
<organism evidence="11 12">
    <name type="scientific">Glycomyces algeriensis</name>
    <dbReference type="NCBI Taxonomy" id="256037"/>
    <lineage>
        <taxon>Bacteria</taxon>
        <taxon>Bacillati</taxon>
        <taxon>Actinomycetota</taxon>
        <taxon>Actinomycetes</taxon>
        <taxon>Glycomycetales</taxon>
        <taxon>Glycomycetaceae</taxon>
        <taxon>Glycomyces</taxon>
    </lineage>
</organism>
<dbReference type="Pfam" id="PF03167">
    <property type="entry name" value="UDG"/>
    <property type="match status" value="1"/>
</dbReference>
<dbReference type="Gene3D" id="3.40.470.10">
    <property type="entry name" value="Uracil-DNA glycosylase-like domain"/>
    <property type="match status" value="1"/>
</dbReference>
<keyword evidence="12" id="KW-1185">Reference proteome</keyword>
<comment type="caution">
    <text evidence="11">The sequence shown here is derived from an EMBL/GenBank/DDBJ whole genome shotgun (WGS) entry which is preliminary data.</text>
</comment>
<evidence type="ECO:0000256" key="5">
    <source>
        <dbReference type="ARBA" id="ARBA00022763"/>
    </source>
</evidence>
<dbReference type="PANTHER" id="PTHR33693:SF9">
    <property type="entry name" value="TYPE-4 URACIL-DNA GLYCOSYLASE"/>
    <property type="match status" value="1"/>
</dbReference>
<dbReference type="Proteomes" id="UP001144313">
    <property type="component" value="Unassembled WGS sequence"/>
</dbReference>
<evidence type="ECO:0000313" key="11">
    <source>
        <dbReference type="EMBL" id="GLI42661.1"/>
    </source>
</evidence>
<dbReference type="GO" id="GO:0046872">
    <property type="term" value="F:metal ion binding"/>
    <property type="evidence" value="ECO:0007669"/>
    <property type="project" value="UniProtKB-KW"/>
</dbReference>
<dbReference type="InterPro" id="IPR005273">
    <property type="entry name" value="Ura-DNA_glyco_family4"/>
</dbReference>
<evidence type="ECO:0000256" key="2">
    <source>
        <dbReference type="ARBA" id="ARBA00019403"/>
    </source>
</evidence>
<comment type="similarity">
    <text evidence="1">Belongs to the uracil-DNA glycosylase (UDG) superfamily. Type 4 (UDGa) family.</text>
</comment>
<protein>
    <recommendedName>
        <fullName evidence="2">Type-4 uracil-DNA glycosylase</fullName>
    </recommendedName>
</protein>
<keyword evidence="9" id="KW-0234">DNA repair</keyword>
<dbReference type="EMBL" id="BSDT01000001">
    <property type="protein sequence ID" value="GLI42661.1"/>
    <property type="molecule type" value="Genomic_DNA"/>
</dbReference>
<keyword evidence="3" id="KW-0004">4Fe-4S</keyword>
<keyword evidence="6" id="KW-0378">Hydrolase</keyword>
<proteinExistence type="inferred from homology"/>
<keyword evidence="4" id="KW-0479">Metal-binding</keyword>
<dbReference type="NCBIfam" id="TIGR00758">
    <property type="entry name" value="UDG_fam4"/>
    <property type="match status" value="1"/>
</dbReference>
<dbReference type="InterPro" id="IPR005122">
    <property type="entry name" value="Uracil-DNA_glycosylase-like"/>
</dbReference>
<keyword evidence="8" id="KW-0411">Iron-sulfur</keyword>
<evidence type="ECO:0000256" key="7">
    <source>
        <dbReference type="ARBA" id="ARBA00023004"/>
    </source>
</evidence>
<dbReference type="NCBIfam" id="TIGR03914">
    <property type="entry name" value="UDG_fam_dom"/>
    <property type="match status" value="1"/>
</dbReference>
<keyword evidence="5" id="KW-0227">DNA damage</keyword>
<evidence type="ECO:0000256" key="8">
    <source>
        <dbReference type="ARBA" id="ARBA00023014"/>
    </source>
</evidence>
<evidence type="ECO:0000256" key="4">
    <source>
        <dbReference type="ARBA" id="ARBA00022723"/>
    </source>
</evidence>
<evidence type="ECO:0000256" key="3">
    <source>
        <dbReference type="ARBA" id="ARBA00022485"/>
    </source>
</evidence>
<reference evidence="11" key="1">
    <citation type="submission" date="2022-12" db="EMBL/GenBank/DDBJ databases">
        <title>Reference genome sequencing for broad-spectrum identification of bacterial and archaeal isolates by mass spectrometry.</title>
        <authorList>
            <person name="Sekiguchi Y."/>
            <person name="Tourlousse D.M."/>
        </authorList>
    </citation>
    <scope>NUCLEOTIDE SEQUENCE</scope>
    <source>
        <strain evidence="11">LLR39Z86</strain>
    </source>
</reference>
<evidence type="ECO:0000256" key="1">
    <source>
        <dbReference type="ARBA" id="ARBA00006521"/>
    </source>
</evidence>
<dbReference type="GO" id="GO:0006281">
    <property type="term" value="P:DNA repair"/>
    <property type="evidence" value="ECO:0007669"/>
    <property type="project" value="UniProtKB-KW"/>
</dbReference>
<dbReference type="SUPFAM" id="SSF52141">
    <property type="entry name" value="Uracil-DNA glycosylase-like"/>
    <property type="match status" value="1"/>
</dbReference>
<dbReference type="PANTHER" id="PTHR33693">
    <property type="entry name" value="TYPE-5 URACIL-DNA GLYCOSYLASE"/>
    <property type="match status" value="1"/>
</dbReference>
<dbReference type="InterPro" id="IPR051536">
    <property type="entry name" value="UDG_Type-4/5"/>
</dbReference>
<sequence>MAARHPGAQAWVPETGGITELRKAARSCEGCDLYREATQTVFGEGPAKARLFLVGEQPGDVEDQEGEPFVGPAGRLLDQALEEAGIERSRIYLTNAVKHFKFEHVERGNRRLHKKPTRGEAVACRPWLIAELNAVKPDLVVALGATAAQSLMGTGFRVSTQRGELFDLDLAELDEPCEFLATVHPSAVIRLSGDDRDEALSRFIADLAKAAETVGAGHR</sequence>
<dbReference type="GO" id="GO:0097506">
    <property type="term" value="F:deaminated base DNA N-glycosylase activity"/>
    <property type="evidence" value="ECO:0007669"/>
    <property type="project" value="UniProtKB-ARBA"/>
</dbReference>